<evidence type="ECO:0000313" key="2">
    <source>
        <dbReference type="Proteomes" id="UP000823749"/>
    </source>
</evidence>
<dbReference type="AlphaFoldDB" id="A0AAV6KPD0"/>
<sequence length="66" mass="7134">MGNAPMAVYLMLGSLGGNDGLSDFAGQLFHKMFELPIEDCLMKMGNDIVAFARLAKLGEGNSWVCH</sequence>
<dbReference type="EMBL" id="JACTNZ010000004">
    <property type="protein sequence ID" value="KAG5554297.1"/>
    <property type="molecule type" value="Genomic_DNA"/>
</dbReference>
<dbReference type="Proteomes" id="UP000823749">
    <property type="component" value="Chromosome 4"/>
</dbReference>
<evidence type="ECO:0000313" key="1">
    <source>
        <dbReference type="EMBL" id="KAG5554297.1"/>
    </source>
</evidence>
<proteinExistence type="predicted"/>
<organism evidence="1 2">
    <name type="scientific">Rhododendron griersonianum</name>
    <dbReference type="NCBI Taxonomy" id="479676"/>
    <lineage>
        <taxon>Eukaryota</taxon>
        <taxon>Viridiplantae</taxon>
        <taxon>Streptophyta</taxon>
        <taxon>Embryophyta</taxon>
        <taxon>Tracheophyta</taxon>
        <taxon>Spermatophyta</taxon>
        <taxon>Magnoliopsida</taxon>
        <taxon>eudicotyledons</taxon>
        <taxon>Gunneridae</taxon>
        <taxon>Pentapetalae</taxon>
        <taxon>asterids</taxon>
        <taxon>Ericales</taxon>
        <taxon>Ericaceae</taxon>
        <taxon>Ericoideae</taxon>
        <taxon>Rhodoreae</taxon>
        <taxon>Rhododendron</taxon>
    </lineage>
</organism>
<keyword evidence="2" id="KW-1185">Reference proteome</keyword>
<reference evidence="1" key="1">
    <citation type="submission" date="2020-08" db="EMBL/GenBank/DDBJ databases">
        <title>Plant Genome Project.</title>
        <authorList>
            <person name="Zhang R.-G."/>
        </authorList>
    </citation>
    <scope>NUCLEOTIDE SEQUENCE</scope>
    <source>
        <strain evidence="1">WSP0</strain>
        <tissue evidence="1">Leaf</tissue>
    </source>
</reference>
<comment type="caution">
    <text evidence="1">The sequence shown here is derived from an EMBL/GenBank/DDBJ whole genome shotgun (WGS) entry which is preliminary data.</text>
</comment>
<gene>
    <name evidence="1" type="ORF">RHGRI_011979</name>
</gene>
<name>A0AAV6KPD0_9ERIC</name>
<accession>A0AAV6KPD0</accession>
<protein>
    <submittedName>
        <fullName evidence="1">Uncharacterized protein</fullName>
    </submittedName>
</protein>